<feature type="transmembrane region" description="Helical" evidence="5">
    <location>
        <begin position="112"/>
        <end position="145"/>
    </location>
</feature>
<dbReference type="EMBL" id="MFSS01000091">
    <property type="protein sequence ID" value="OGI42393.1"/>
    <property type="molecule type" value="Genomic_DNA"/>
</dbReference>
<keyword evidence="3 5" id="KW-1133">Transmembrane helix</keyword>
<evidence type="ECO:0000256" key="3">
    <source>
        <dbReference type="ARBA" id="ARBA00022989"/>
    </source>
</evidence>
<keyword evidence="2 5" id="KW-0812">Transmembrane</keyword>
<dbReference type="AlphaFoldDB" id="A0A1F6TB96"/>
<reference evidence="7 8" key="1">
    <citation type="journal article" date="2016" name="Nat. Commun.">
        <title>Thousands of microbial genomes shed light on interconnected biogeochemical processes in an aquifer system.</title>
        <authorList>
            <person name="Anantharaman K."/>
            <person name="Brown C.T."/>
            <person name="Hug L.A."/>
            <person name="Sharon I."/>
            <person name="Castelle C.J."/>
            <person name="Probst A.J."/>
            <person name="Thomas B.C."/>
            <person name="Singh A."/>
            <person name="Wilkins M.J."/>
            <person name="Karaoz U."/>
            <person name="Brodie E.L."/>
            <person name="Williams K.H."/>
            <person name="Hubbard S.S."/>
            <person name="Banfield J.F."/>
        </authorList>
    </citation>
    <scope>NUCLEOTIDE SEQUENCE [LARGE SCALE GENOMIC DNA]</scope>
</reference>
<dbReference type="GO" id="GO:0016020">
    <property type="term" value="C:membrane"/>
    <property type="evidence" value="ECO:0007669"/>
    <property type="project" value="UniProtKB-SubCell"/>
</dbReference>
<proteinExistence type="predicted"/>
<feature type="transmembrane region" description="Helical" evidence="5">
    <location>
        <begin position="32"/>
        <end position="54"/>
    </location>
</feature>
<feature type="transmembrane region" description="Helical" evidence="5">
    <location>
        <begin position="66"/>
        <end position="92"/>
    </location>
</feature>
<evidence type="ECO:0000313" key="8">
    <source>
        <dbReference type="Proteomes" id="UP000177925"/>
    </source>
</evidence>
<protein>
    <recommendedName>
        <fullName evidence="6">Yip1 domain-containing protein</fullName>
    </recommendedName>
</protein>
<comment type="subcellular location">
    <subcellularLocation>
        <location evidence="1">Membrane</location>
        <topology evidence="1">Multi-pass membrane protein</topology>
    </subcellularLocation>
</comment>
<accession>A0A1F6TB96</accession>
<evidence type="ECO:0000313" key="7">
    <source>
        <dbReference type="EMBL" id="OGI42393.1"/>
    </source>
</evidence>
<comment type="caution">
    <text evidence="7">The sequence shown here is derived from an EMBL/GenBank/DDBJ whole genome shotgun (WGS) entry which is preliminary data.</text>
</comment>
<dbReference type="Pfam" id="PF04893">
    <property type="entry name" value="Yip1"/>
    <property type="match status" value="1"/>
</dbReference>
<organism evidence="7 8">
    <name type="scientific">Candidatus Muproteobacteria bacterium RBG_16_64_11</name>
    <dbReference type="NCBI Taxonomy" id="1817758"/>
    <lineage>
        <taxon>Bacteria</taxon>
        <taxon>Pseudomonadati</taxon>
        <taxon>Pseudomonadota</taxon>
        <taxon>Candidatus Muproteobacteria</taxon>
    </lineage>
</organism>
<sequence>MSMIERVKNILLQPKKEWPVIDRETTDTASLYTGYVMLLAAIGPVAGAIGMSMFGIMGMRLSLGAALVHAVVSYGLALAMVYVMALIINALAPTFAGKQNLNQALKVTAYSMTAAWVVGIFSLIPMLGILGLLGALYSLYLLYLGLPVLMKAPPEKALAYTIVVIVCGIVISIVIGWISSLMLAGSMPQPVMPQINIR</sequence>
<evidence type="ECO:0000256" key="2">
    <source>
        <dbReference type="ARBA" id="ARBA00022692"/>
    </source>
</evidence>
<evidence type="ECO:0000256" key="4">
    <source>
        <dbReference type="ARBA" id="ARBA00023136"/>
    </source>
</evidence>
<feature type="domain" description="Yip1" evidence="6">
    <location>
        <begin position="9"/>
        <end position="174"/>
    </location>
</feature>
<evidence type="ECO:0000256" key="1">
    <source>
        <dbReference type="ARBA" id="ARBA00004141"/>
    </source>
</evidence>
<feature type="transmembrane region" description="Helical" evidence="5">
    <location>
        <begin position="157"/>
        <end position="178"/>
    </location>
</feature>
<dbReference type="Proteomes" id="UP000177925">
    <property type="component" value="Unassembled WGS sequence"/>
</dbReference>
<evidence type="ECO:0000256" key="5">
    <source>
        <dbReference type="SAM" id="Phobius"/>
    </source>
</evidence>
<name>A0A1F6TB96_9PROT</name>
<dbReference type="InterPro" id="IPR006977">
    <property type="entry name" value="Yip1_dom"/>
</dbReference>
<keyword evidence="4 5" id="KW-0472">Membrane</keyword>
<gene>
    <name evidence="7" type="ORF">A2150_04730</name>
</gene>
<evidence type="ECO:0000259" key="6">
    <source>
        <dbReference type="Pfam" id="PF04893"/>
    </source>
</evidence>